<keyword evidence="6" id="KW-0256">Endoplasmic reticulum</keyword>
<evidence type="ECO:0000256" key="5">
    <source>
        <dbReference type="ARBA" id="ARBA00012723"/>
    </source>
</evidence>
<organism evidence="12 13">
    <name type="scientific">Colletotrichum karsti</name>
    <dbReference type="NCBI Taxonomy" id="1095194"/>
    <lineage>
        <taxon>Eukaryota</taxon>
        <taxon>Fungi</taxon>
        <taxon>Dikarya</taxon>
        <taxon>Ascomycota</taxon>
        <taxon>Pezizomycotina</taxon>
        <taxon>Sordariomycetes</taxon>
        <taxon>Hypocreomycetidae</taxon>
        <taxon>Glomerellales</taxon>
        <taxon>Glomerellaceae</taxon>
        <taxon>Colletotrichum</taxon>
        <taxon>Colletotrichum boninense species complex</taxon>
    </lineage>
</organism>
<proteinExistence type="inferred from homology"/>
<comment type="catalytic activity">
    <reaction evidence="1">
        <text>Catalyzes the rearrangement of -S-S- bonds in proteins.</text>
        <dbReference type="EC" id="5.3.4.1"/>
    </reaction>
</comment>
<dbReference type="Pfam" id="PF13848">
    <property type="entry name" value="Thioredoxin_6"/>
    <property type="match status" value="1"/>
</dbReference>
<feature type="signal peptide" evidence="10">
    <location>
        <begin position="1"/>
        <end position="18"/>
    </location>
</feature>
<dbReference type="GO" id="GO:0034976">
    <property type="term" value="P:response to endoplasmic reticulum stress"/>
    <property type="evidence" value="ECO:0007669"/>
    <property type="project" value="TreeGrafter"/>
</dbReference>
<comment type="caution">
    <text evidence="12">The sequence shown here is derived from an EMBL/GenBank/DDBJ whole genome shotgun (WGS) entry which is preliminary data.</text>
</comment>
<dbReference type="Gene3D" id="3.40.30.10">
    <property type="entry name" value="Glutaredoxin"/>
    <property type="match status" value="2"/>
</dbReference>
<evidence type="ECO:0000313" key="12">
    <source>
        <dbReference type="EMBL" id="KAF9874384.1"/>
    </source>
</evidence>
<dbReference type="Proteomes" id="UP000781932">
    <property type="component" value="Unassembled WGS sequence"/>
</dbReference>
<dbReference type="GO" id="GO:0005788">
    <property type="term" value="C:endoplasmic reticulum lumen"/>
    <property type="evidence" value="ECO:0007669"/>
    <property type="project" value="UniProtKB-SubCell"/>
</dbReference>
<sequence>MFLNRILVSLAAAQCGHCWKYATENEFRTSLGQDVPALIAFVNVSTSQPHDSILLTEQRSNPSLASIGFEPEWDSIREKHLNTISVNCIRNRKLCDETEISSFPTIRLYGTNGTMQRYRGPRRAKDIMAFVQRMKRPTISELKDEAVESFHKGDGIVFVARLAPYDESLRVRFDNLATHYRDRYSFGLAHTSVPDSSVSCYNNIDSLQFNANDLSSVDALQTLVHRCKTPLVALLTRRNEIDYLSGGKSLVYFFTSDDVRRDEYVTEIRPLAKRFSEYLTFVTVDSSEYADMLLGLGLAKDASEGLALQNPQTGHAFPHNGRINAETVEQFIVDISEGNVQPWNGQMPVVSQEEENTSHDEL</sequence>
<evidence type="ECO:0000256" key="9">
    <source>
        <dbReference type="ARBA" id="ARBA00039846"/>
    </source>
</evidence>
<evidence type="ECO:0000256" key="7">
    <source>
        <dbReference type="ARBA" id="ARBA00023235"/>
    </source>
</evidence>
<feature type="chain" id="PRO_5040238285" description="Protein disulfide-isomerase" evidence="10">
    <location>
        <begin position="19"/>
        <end position="362"/>
    </location>
</feature>
<evidence type="ECO:0000256" key="8">
    <source>
        <dbReference type="ARBA" id="ARBA00023284"/>
    </source>
</evidence>
<dbReference type="RefSeq" id="XP_038743845.1">
    <property type="nucleotide sequence ID" value="XM_038890662.1"/>
</dbReference>
<dbReference type="OrthoDB" id="427280at2759"/>
<keyword evidence="8" id="KW-0676">Redox-active center</keyword>
<gene>
    <name evidence="12" type="ORF">CkaCkLH20_07947</name>
</gene>
<dbReference type="SUPFAM" id="SSF52833">
    <property type="entry name" value="Thioredoxin-like"/>
    <property type="match status" value="2"/>
</dbReference>
<evidence type="ECO:0000256" key="10">
    <source>
        <dbReference type="SAM" id="SignalP"/>
    </source>
</evidence>
<evidence type="ECO:0000256" key="4">
    <source>
        <dbReference type="ARBA" id="ARBA00006347"/>
    </source>
</evidence>
<comment type="subcellular location">
    <subcellularLocation>
        <location evidence="3">Endoplasmic reticulum lumen</location>
    </subcellularLocation>
</comment>
<comment type="function">
    <text evidence="2">Participates in the folding of proteins containing disulfide bonds, may be involved in glycosylation, prolyl hydroxylation and triglyceride transfer.</text>
</comment>
<reference evidence="12" key="2">
    <citation type="submission" date="2020-11" db="EMBL/GenBank/DDBJ databases">
        <title>Whole genome sequencing of Colletotrichum sp.</title>
        <authorList>
            <person name="Li H."/>
        </authorList>
    </citation>
    <scope>NUCLEOTIDE SEQUENCE</scope>
    <source>
        <strain evidence="12">CkLH20</strain>
    </source>
</reference>
<dbReference type="GeneID" id="62163736"/>
<dbReference type="CDD" id="cd02961">
    <property type="entry name" value="PDI_a_family"/>
    <property type="match status" value="1"/>
</dbReference>
<dbReference type="PANTHER" id="PTHR18929:SF132">
    <property type="entry name" value="PROTEIN DISULFIDE-ISOMERASE A3"/>
    <property type="match status" value="1"/>
</dbReference>
<dbReference type="PANTHER" id="PTHR18929">
    <property type="entry name" value="PROTEIN DISULFIDE ISOMERASE"/>
    <property type="match status" value="1"/>
</dbReference>
<protein>
    <recommendedName>
        <fullName evidence="9">Protein disulfide-isomerase</fullName>
        <ecNumber evidence="5">5.3.4.1</ecNumber>
    </recommendedName>
</protein>
<reference evidence="12" key="1">
    <citation type="submission" date="2020-03" db="EMBL/GenBank/DDBJ databases">
        <authorList>
            <person name="He L."/>
        </authorList>
    </citation>
    <scope>NUCLEOTIDE SEQUENCE</scope>
    <source>
        <strain evidence="12">CkLH20</strain>
    </source>
</reference>
<feature type="domain" description="Thioredoxin" evidence="11">
    <location>
        <begin position="70"/>
        <end position="132"/>
    </location>
</feature>
<dbReference type="CDD" id="cd02982">
    <property type="entry name" value="PDI_b'_family"/>
    <property type="match status" value="1"/>
</dbReference>
<dbReference type="InterPro" id="IPR036249">
    <property type="entry name" value="Thioredoxin-like_sf"/>
</dbReference>
<evidence type="ECO:0000256" key="6">
    <source>
        <dbReference type="ARBA" id="ARBA00022824"/>
    </source>
</evidence>
<evidence type="ECO:0000313" key="13">
    <source>
        <dbReference type="Proteomes" id="UP000781932"/>
    </source>
</evidence>
<keyword evidence="13" id="KW-1185">Reference proteome</keyword>
<dbReference type="EC" id="5.3.4.1" evidence="5"/>
<dbReference type="GO" id="GO:0006457">
    <property type="term" value="P:protein folding"/>
    <property type="evidence" value="ECO:0007669"/>
    <property type="project" value="TreeGrafter"/>
</dbReference>
<dbReference type="EMBL" id="JAATWM020000026">
    <property type="protein sequence ID" value="KAF9874384.1"/>
    <property type="molecule type" value="Genomic_DNA"/>
</dbReference>
<evidence type="ECO:0000256" key="3">
    <source>
        <dbReference type="ARBA" id="ARBA00004319"/>
    </source>
</evidence>
<dbReference type="Pfam" id="PF00085">
    <property type="entry name" value="Thioredoxin"/>
    <property type="match status" value="1"/>
</dbReference>
<evidence type="ECO:0000256" key="2">
    <source>
        <dbReference type="ARBA" id="ARBA00002692"/>
    </source>
</evidence>
<keyword evidence="7" id="KW-0413">Isomerase</keyword>
<dbReference type="AlphaFoldDB" id="A0A9P6I178"/>
<keyword evidence="10" id="KW-0732">Signal</keyword>
<name>A0A9P6I178_9PEZI</name>
<evidence type="ECO:0000256" key="1">
    <source>
        <dbReference type="ARBA" id="ARBA00001182"/>
    </source>
</evidence>
<dbReference type="InterPro" id="IPR013766">
    <property type="entry name" value="Thioredoxin_domain"/>
</dbReference>
<evidence type="ECO:0000259" key="11">
    <source>
        <dbReference type="Pfam" id="PF00085"/>
    </source>
</evidence>
<comment type="similarity">
    <text evidence="4">Belongs to the protein disulfide isomerase family.</text>
</comment>
<accession>A0A9P6I178</accession>
<dbReference type="GO" id="GO:0003756">
    <property type="term" value="F:protein disulfide isomerase activity"/>
    <property type="evidence" value="ECO:0007669"/>
    <property type="project" value="UniProtKB-EC"/>
</dbReference>